<evidence type="ECO:0000313" key="2">
    <source>
        <dbReference type="Proteomes" id="UP000199515"/>
    </source>
</evidence>
<accession>A0A1H3G1R3</accession>
<dbReference type="RefSeq" id="WP_245757404.1">
    <property type="nucleotide sequence ID" value="NZ_FNON01000004.1"/>
</dbReference>
<proteinExistence type="predicted"/>
<gene>
    <name evidence="1" type="ORF">SAMN05421504_10486</name>
</gene>
<dbReference type="AlphaFoldDB" id="A0A1H3G1R3"/>
<protein>
    <submittedName>
        <fullName evidence="1">Uncharacterized protein</fullName>
    </submittedName>
</protein>
<sequence>MLLSTAGGGLLADSGLALFLDSHFDDGGRKATALNDADRRADEQILARRRVVSELQQQVAVLEAKLPSSRLGD</sequence>
<dbReference type="Proteomes" id="UP000199515">
    <property type="component" value="Unassembled WGS sequence"/>
</dbReference>
<name>A0A1H3G1R3_9PSEU</name>
<evidence type="ECO:0000313" key="1">
    <source>
        <dbReference type="EMBL" id="SDX97156.1"/>
    </source>
</evidence>
<reference evidence="1 2" key="1">
    <citation type="submission" date="2016-10" db="EMBL/GenBank/DDBJ databases">
        <authorList>
            <person name="de Groot N.N."/>
        </authorList>
    </citation>
    <scope>NUCLEOTIDE SEQUENCE [LARGE SCALE GENOMIC DNA]</scope>
    <source>
        <strain evidence="1 2">CPCC 202699</strain>
    </source>
</reference>
<dbReference type="STRING" id="589385.SAMN05421504_10486"/>
<dbReference type="EMBL" id="FNON01000004">
    <property type="protein sequence ID" value="SDX97156.1"/>
    <property type="molecule type" value="Genomic_DNA"/>
</dbReference>
<organism evidence="1 2">
    <name type="scientific">Amycolatopsis xylanica</name>
    <dbReference type="NCBI Taxonomy" id="589385"/>
    <lineage>
        <taxon>Bacteria</taxon>
        <taxon>Bacillati</taxon>
        <taxon>Actinomycetota</taxon>
        <taxon>Actinomycetes</taxon>
        <taxon>Pseudonocardiales</taxon>
        <taxon>Pseudonocardiaceae</taxon>
        <taxon>Amycolatopsis</taxon>
    </lineage>
</organism>
<keyword evidence="2" id="KW-1185">Reference proteome</keyword>